<evidence type="ECO:0000256" key="3">
    <source>
        <dbReference type="ARBA" id="ARBA00022475"/>
    </source>
</evidence>
<feature type="transmembrane region" description="Helical" evidence="9">
    <location>
        <begin position="225"/>
        <end position="249"/>
    </location>
</feature>
<dbReference type="PANTHER" id="PTHR11795:SF445">
    <property type="entry name" value="AMINO ACID ABC TRANSPORTER PERMEASE PROTEIN"/>
    <property type="match status" value="1"/>
</dbReference>
<keyword evidence="11" id="KW-1185">Reference proteome</keyword>
<feature type="transmembrane region" description="Helical" evidence="9">
    <location>
        <begin position="270"/>
        <end position="289"/>
    </location>
</feature>
<keyword evidence="6 9" id="KW-1133">Transmembrane helix</keyword>
<evidence type="ECO:0000256" key="6">
    <source>
        <dbReference type="ARBA" id="ARBA00022989"/>
    </source>
</evidence>
<name>A0ABU5ZGP8_9BACL</name>
<accession>A0ABU5ZGP8</accession>
<sequence>MSIGLIAQSFVDGILMGGIYGLVAIGLTLIFGVMKIINFAQGSLMMLGMYVTYWMFTLFGVNPYLSIPISALALFIVGSLIQKGILSRMLNAPEHNQLLVTLGIMLFLENMALALWSPDFRNVQVPGMVDTLHLGQININTPKLIAFLSAAGLSILLFWFLKNTMVGKAIRATSLERQGAALVGISTSKINMIAFGLGAALAAVAGSLINPFFYTSPTVGDTFILKGFVVVVLGGLGNFLGALVGGLIIGVSESLGGALLPGSLKEMVPYIIFIAVLLLKPNGLFGGKIR</sequence>
<dbReference type="CDD" id="cd06582">
    <property type="entry name" value="TM_PBP1_LivH_like"/>
    <property type="match status" value="1"/>
</dbReference>
<dbReference type="Pfam" id="PF02653">
    <property type="entry name" value="BPD_transp_2"/>
    <property type="match status" value="1"/>
</dbReference>
<evidence type="ECO:0000256" key="9">
    <source>
        <dbReference type="SAM" id="Phobius"/>
    </source>
</evidence>
<gene>
    <name evidence="10" type="ORF">VF724_08320</name>
</gene>
<dbReference type="InterPro" id="IPR001851">
    <property type="entry name" value="ABC_transp_permease"/>
</dbReference>
<dbReference type="EMBL" id="JAYJLD010000009">
    <property type="protein sequence ID" value="MEB3101666.1"/>
    <property type="molecule type" value="Genomic_DNA"/>
</dbReference>
<feature type="transmembrane region" description="Helical" evidence="9">
    <location>
        <begin position="98"/>
        <end position="116"/>
    </location>
</feature>
<evidence type="ECO:0000313" key="11">
    <source>
        <dbReference type="Proteomes" id="UP001310386"/>
    </source>
</evidence>
<comment type="caution">
    <text evidence="10">The sequence shown here is derived from an EMBL/GenBank/DDBJ whole genome shotgun (WGS) entry which is preliminary data.</text>
</comment>
<feature type="transmembrane region" description="Helical" evidence="9">
    <location>
        <begin position="192"/>
        <end position="213"/>
    </location>
</feature>
<dbReference type="InterPro" id="IPR052157">
    <property type="entry name" value="BCAA_transport_permease"/>
</dbReference>
<reference evidence="10" key="1">
    <citation type="submission" date="2023-12" db="EMBL/GenBank/DDBJ databases">
        <title>Fervidustalea candida gen. nov., sp. nov., a novel member of the family Paenibacillaceae isolated from a geothermal area.</title>
        <authorList>
            <person name="Li W.-J."/>
            <person name="Jiao J.-Y."/>
            <person name="Chen Y."/>
        </authorList>
    </citation>
    <scope>NUCLEOTIDE SEQUENCE</scope>
    <source>
        <strain evidence="10">SYSU GA230002</strain>
    </source>
</reference>
<evidence type="ECO:0000256" key="7">
    <source>
        <dbReference type="ARBA" id="ARBA00023136"/>
    </source>
</evidence>
<keyword evidence="2" id="KW-0813">Transport</keyword>
<evidence type="ECO:0000313" key="10">
    <source>
        <dbReference type="EMBL" id="MEB3101666.1"/>
    </source>
</evidence>
<keyword evidence="4 9" id="KW-0812">Transmembrane</keyword>
<dbReference type="RefSeq" id="WP_371753785.1">
    <property type="nucleotide sequence ID" value="NZ_JAYJLD010000009.1"/>
</dbReference>
<protein>
    <submittedName>
        <fullName evidence="10">Branched-chain amino acid ABC transporter permease</fullName>
    </submittedName>
</protein>
<evidence type="ECO:0000256" key="8">
    <source>
        <dbReference type="ARBA" id="ARBA00037998"/>
    </source>
</evidence>
<keyword evidence="7 9" id="KW-0472">Membrane</keyword>
<evidence type="ECO:0000256" key="4">
    <source>
        <dbReference type="ARBA" id="ARBA00022692"/>
    </source>
</evidence>
<feature type="transmembrane region" description="Helical" evidence="9">
    <location>
        <begin position="67"/>
        <end position="86"/>
    </location>
</feature>
<comment type="similarity">
    <text evidence="8">Belongs to the binding-protein-dependent transport system permease family. LivHM subfamily.</text>
</comment>
<keyword evidence="5" id="KW-0029">Amino-acid transport</keyword>
<keyword evidence="3" id="KW-1003">Cell membrane</keyword>
<dbReference type="PANTHER" id="PTHR11795">
    <property type="entry name" value="BRANCHED-CHAIN AMINO ACID TRANSPORT SYSTEM PERMEASE PROTEIN LIVH"/>
    <property type="match status" value="1"/>
</dbReference>
<evidence type="ECO:0000256" key="5">
    <source>
        <dbReference type="ARBA" id="ARBA00022970"/>
    </source>
</evidence>
<proteinExistence type="inferred from homology"/>
<organism evidence="10 11">
    <name type="scientific">Ferviditalea candida</name>
    <dbReference type="NCBI Taxonomy" id="3108399"/>
    <lineage>
        <taxon>Bacteria</taxon>
        <taxon>Bacillati</taxon>
        <taxon>Bacillota</taxon>
        <taxon>Bacilli</taxon>
        <taxon>Bacillales</taxon>
        <taxon>Paenibacillaceae</taxon>
        <taxon>Ferviditalea</taxon>
    </lineage>
</organism>
<dbReference type="Proteomes" id="UP001310386">
    <property type="component" value="Unassembled WGS sequence"/>
</dbReference>
<evidence type="ECO:0000256" key="2">
    <source>
        <dbReference type="ARBA" id="ARBA00022448"/>
    </source>
</evidence>
<feature type="transmembrane region" description="Helical" evidence="9">
    <location>
        <begin position="144"/>
        <end position="161"/>
    </location>
</feature>
<feature type="transmembrane region" description="Helical" evidence="9">
    <location>
        <begin position="14"/>
        <end position="37"/>
    </location>
</feature>
<evidence type="ECO:0000256" key="1">
    <source>
        <dbReference type="ARBA" id="ARBA00004651"/>
    </source>
</evidence>
<comment type="subcellular location">
    <subcellularLocation>
        <location evidence="1">Cell membrane</location>
        <topology evidence="1">Multi-pass membrane protein</topology>
    </subcellularLocation>
</comment>